<sequence>MLWEIFFCGKKADKKMDGAKYLYTGNLLVATKHLETNKLRKDRIYQARYRYNDYMSMYVMALPAVLHTQLCRERATADGLTLAPAATDGLTLTPAAAEGLTLAPAATDGLTLALTAAEGLTLASATADGLTLAPAATDGLTLAPAAAEGLTLAPAATDGLTLALAAAEGLTLAPAAADGLTLAPAAADRLTLAPAAAEGLTLAPAAADGLTLAMSAVVLIASLVAAVLPTWEFFFLLRIKSVNVPYKGGARTTSGDFVRSQSAILVNWNSARAEGDDVSRGHDNAQVHRLRNEFPQLLFLLP</sequence>
<organism evidence="2 3">
    <name type="scientific">Cyprinodon variegatus</name>
    <name type="common">Sheepshead minnow</name>
    <dbReference type="NCBI Taxonomy" id="28743"/>
    <lineage>
        <taxon>Eukaryota</taxon>
        <taxon>Metazoa</taxon>
        <taxon>Chordata</taxon>
        <taxon>Craniata</taxon>
        <taxon>Vertebrata</taxon>
        <taxon>Euteleostomi</taxon>
        <taxon>Actinopterygii</taxon>
        <taxon>Neopterygii</taxon>
        <taxon>Teleostei</taxon>
        <taxon>Neoteleostei</taxon>
        <taxon>Acanthomorphata</taxon>
        <taxon>Ovalentaria</taxon>
        <taxon>Atherinomorphae</taxon>
        <taxon>Cyprinodontiformes</taxon>
        <taxon>Cyprinodontidae</taxon>
        <taxon>Cyprinodon</taxon>
    </lineage>
</organism>
<dbReference type="PANTHER" id="PTHR17384:SF7">
    <property type="entry name" value="P-SELECTIN GLYCOPROTEIN LIGAND 1"/>
    <property type="match status" value="1"/>
</dbReference>
<reference evidence="2" key="1">
    <citation type="submission" date="2025-08" db="UniProtKB">
        <authorList>
            <consortium name="Ensembl"/>
        </authorList>
    </citation>
    <scope>IDENTIFICATION</scope>
</reference>
<keyword evidence="1" id="KW-1133">Transmembrane helix</keyword>
<dbReference type="GeneTree" id="ENSGT01140000284413"/>
<protein>
    <submittedName>
        <fullName evidence="2">Uncharacterized protein</fullName>
    </submittedName>
</protein>
<keyword evidence="1" id="KW-0472">Membrane</keyword>
<dbReference type="GO" id="GO:0050901">
    <property type="term" value="P:leukocyte tethering or rolling"/>
    <property type="evidence" value="ECO:0007669"/>
    <property type="project" value="TreeGrafter"/>
</dbReference>
<keyword evidence="3" id="KW-1185">Reference proteome</keyword>
<reference evidence="2" key="2">
    <citation type="submission" date="2025-09" db="UniProtKB">
        <authorList>
            <consortium name="Ensembl"/>
        </authorList>
    </citation>
    <scope>IDENTIFICATION</scope>
</reference>
<dbReference type="PANTHER" id="PTHR17384">
    <property type="entry name" value="P-SELECTIN GLYCOPROTEIN LIGAND-1"/>
    <property type="match status" value="1"/>
</dbReference>
<dbReference type="Proteomes" id="UP000265020">
    <property type="component" value="Unassembled WGS sequence"/>
</dbReference>
<feature type="transmembrane region" description="Helical" evidence="1">
    <location>
        <begin position="212"/>
        <end position="237"/>
    </location>
</feature>
<dbReference type="Ensembl" id="ENSCVAT00000004643.1">
    <property type="protein sequence ID" value="ENSCVAP00000006643.1"/>
    <property type="gene ID" value="ENSCVAG00000008220.1"/>
</dbReference>
<accession>A0A3Q2CMM8</accession>
<evidence type="ECO:0000256" key="1">
    <source>
        <dbReference type="SAM" id="Phobius"/>
    </source>
</evidence>
<dbReference type="AlphaFoldDB" id="A0A3Q2CMM8"/>
<keyword evidence="1" id="KW-0812">Transmembrane</keyword>
<evidence type="ECO:0000313" key="2">
    <source>
        <dbReference type="Ensembl" id="ENSCVAP00000006643.1"/>
    </source>
</evidence>
<dbReference type="GO" id="GO:0005886">
    <property type="term" value="C:plasma membrane"/>
    <property type="evidence" value="ECO:0007669"/>
    <property type="project" value="TreeGrafter"/>
</dbReference>
<evidence type="ECO:0000313" key="3">
    <source>
        <dbReference type="Proteomes" id="UP000265020"/>
    </source>
</evidence>
<dbReference type="InterPro" id="IPR026195">
    <property type="entry name" value="PSGL-1"/>
</dbReference>
<name>A0A3Q2CMM8_CYPVA</name>
<proteinExistence type="predicted"/>